<dbReference type="PROSITE" id="PS50850">
    <property type="entry name" value="MFS"/>
    <property type="match status" value="1"/>
</dbReference>
<feature type="transmembrane region" description="Helical" evidence="8">
    <location>
        <begin position="347"/>
        <end position="368"/>
    </location>
</feature>
<dbReference type="Gene3D" id="1.20.1250.20">
    <property type="entry name" value="MFS general substrate transporter like domains"/>
    <property type="match status" value="1"/>
</dbReference>
<keyword evidence="11" id="KW-1185">Reference proteome</keyword>
<dbReference type="GO" id="GO:0016020">
    <property type="term" value="C:membrane"/>
    <property type="evidence" value="ECO:0007669"/>
    <property type="project" value="UniProtKB-SubCell"/>
</dbReference>
<dbReference type="PRINTS" id="PR01035">
    <property type="entry name" value="TCRTETA"/>
</dbReference>
<feature type="transmembrane region" description="Helical" evidence="8">
    <location>
        <begin position="143"/>
        <end position="165"/>
    </location>
</feature>
<dbReference type="Pfam" id="PF07690">
    <property type="entry name" value="MFS_1"/>
    <property type="match status" value="1"/>
</dbReference>
<dbReference type="GO" id="GO:0022857">
    <property type="term" value="F:transmembrane transporter activity"/>
    <property type="evidence" value="ECO:0007669"/>
    <property type="project" value="InterPro"/>
</dbReference>
<evidence type="ECO:0000313" key="10">
    <source>
        <dbReference type="EMBL" id="RKE96260.1"/>
    </source>
</evidence>
<comment type="function">
    <text evidence="1">Resistance to tetracycline by an active tetracycline efflux. This is an energy-dependent process that decreases the accumulation of the antibiotic in whole cells. This protein functions as a metal-tetracycline/H(+) antiporter.</text>
</comment>
<dbReference type="PROSITE" id="PS00216">
    <property type="entry name" value="SUGAR_TRANSPORT_1"/>
    <property type="match status" value="1"/>
</dbReference>
<proteinExistence type="inferred from homology"/>
<dbReference type="Proteomes" id="UP000284407">
    <property type="component" value="Unassembled WGS sequence"/>
</dbReference>
<dbReference type="STRING" id="1443111.Z949_2805"/>
<keyword evidence="4" id="KW-0813">Transport</keyword>
<evidence type="ECO:0000259" key="9">
    <source>
        <dbReference type="PROSITE" id="PS50850"/>
    </source>
</evidence>
<dbReference type="InterPro" id="IPR011701">
    <property type="entry name" value="MFS"/>
</dbReference>
<feature type="transmembrane region" description="Helical" evidence="8">
    <location>
        <begin position="259"/>
        <end position="278"/>
    </location>
</feature>
<accession>A0A420DQ06</accession>
<evidence type="ECO:0000256" key="5">
    <source>
        <dbReference type="ARBA" id="ARBA00022692"/>
    </source>
</evidence>
<dbReference type="CDD" id="cd17388">
    <property type="entry name" value="MFS_TetA"/>
    <property type="match status" value="1"/>
</dbReference>
<comment type="subcellular location">
    <subcellularLocation>
        <location evidence="2">Membrane</location>
        <topology evidence="2">Multi-pass membrane protein</topology>
    </subcellularLocation>
</comment>
<dbReference type="EMBL" id="RAQK01000001">
    <property type="protein sequence ID" value="RKE96260.1"/>
    <property type="molecule type" value="Genomic_DNA"/>
</dbReference>
<evidence type="ECO:0000256" key="8">
    <source>
        <dbReference type="SAM" id="Phobius"/>
    </source>
</evidence>
<name>A0A420DQ06_9RHOB</name>
<reference evidence="10 11" key="1">
    <citation type="submission" date="2018-09" db="EMBL/GenBank/DDBJ databases">
        <title>Genomic Encyclopedia of Archaeal and Bacterial Type Strains, Phase II (KMG-II): from individual species to whole genera.</title>
        <authorList>
            <person name="Goeker M."/>
        </authorList>
    </citation>
    <scope>NUCLEOTIDE SEQUENCE [LARGE SCALE GENOMIC DNA]</scope>
    <source>
        <strain evidence="10 11">DSM 11458</strain>
    </source>
</reference>
<dbReference type="InterPro" id="IPR001958">
    <property type="entry name" value="Tet-R_TetA/multi-R_MdtG-like"/>
</dbReference>
<evidence type="ECO:0000256" key="2">
    <source>
        <dbReference type="ARBA" id="ARBA00004141"/>
    </source>
</evidence>
<feature type="transmembrane region" description="Helical" evidence="8">
    <location>
        <begin position="85"/>
        <end position="108"/>
    </location>
</feature>
<keyword evidence="7 8" id="KW-0472">Membrane</keyword>
<sequence>MWRGQRRFSISRLPIIFIMLTLMIDAMGIGLIVPVMPDLIQEVGGGTLAEAAIWGGILSTTFAVMQFLFGPLMGGLSDRFGRRPVLLTALVVMALDYVLMALAGALWVLLLGRVIGGITAATQSTATAYIADISAPHERAARFGLVGASFGAGFVLGPLLGGLLAEYGTRAPFWVAAALAAGNALLGWIVLKETVTDATRRSFNWRRANPLGALRSLGRLPGVTPLLVVYFIYYVGFAVYPAVWSYFGKERFDWSPATIGLSLALFGVAMALIQGGLIRPILRTLGERGTVVAGHLFSIVSLIAIAVITSSTWVLLLTPIAAFGGIIPPALQGIMSARVADDAQGELQGALTSASALAMMLSPLVMTYTFAQFTDAQAPVYLPGAPFLLAAGLSILGLFALLVGTRRST</sequence>
<keyword evidence="5 8" id="KW-0812">Transmembrane</keyword>
<feature type="transmembrane region" description="Helical" evidence="8">
    <location>
        <begin position="53"/>
        <end position="73"/>
    </location>
</feature>
<dbReference type="InterPro" id="IPR020846">
    <property type="entry name" value="MFS_dom"/>
</dbReference>
<feature type="transmembrane region" description="Helical" evidence="8">
    <location>
        <begin position="114"/>
        <end position="131"/>
    </location>
</feature>
<feature type="transmembrane region" description="Helical" evidence="8">
    <location>
        <begin position="290"/>
        <end position="308"/>
    </location>
</feature>
<protein>
    <submittedName>
        <fullName evidence="10">DHA1 family tetracycline resistance protein-like MFS transporter</fullName>
    </submittedName>
</protein>
<evidence type="ECO:0000256" key="6">
    <source>
        <dbReference type="ARBA" id="ARBA00022989"/>
    </source>
</evidence>
<organism evidence="10 11">
    <name type="scientific">Sulfitobacter guttiformis</name>
    <dbReference type="NCBI Taxonomy" id="74349"/>
    <lineage>
        <taxon>Bacteria</taxon>
        <taxon>Pseudomonadati</taxon>
        <taxon>Pseudomonadota</taxon>
        <taxon>Alphaproteobacteria</taxon>
        <taxon>Rhodobacterales</taxon>
        <taxon>Roseobacteraceae</taxon>
        <taxon>Sulfitobacter</taxon>
    </lineage>
</organism>
<evidence type="ECO:0000256" key="7">
    <source>
        <dbReference type="ARBA" id="ARBA00023136"/>
    </source>
</evidence>
<evidence type="ECO:0000256" key="3">
    <source>
        <dbReference type="ARBA" id="ARBA00007520"/>
    </source>
</evidence>
<evidence type="ECO:0000256" key="1">
    <source>
        <dbReference type="ARBA" id="ARBA00003279"/>
    </source>
</evidence>
<dbReference type="InterPro" id="IPR005829">
    <property type="entry name" value="Sugar_transporter_CS"/>
</dbReference>
<feature type="transmembrane region" description="Helical" evidence="8">
    <location>
        <begin position="314"/>
        <end position="335"/>
    </location>
</feature>
<evidence type="ECO:0000313" key="11">
    <source>
        <dbReference type="Proteomes" id="UP000284407"/>
    </source>
</evidence>
<dbReference type="PANTHER" id="PTHR23504">
    <property type="entry name" value="MAJOR FACILITATOR SUPERFAMILY DOMAIN-CONTAINING PROTEIN 10"/>
    <property type="match status" value="1"/>
</dbReference>
<gene>
    <name evidence="10" type="ORF">C8N30_0817</name>
</gene>
<dbReference type="PANTHER" id="PTHR23504:SF15">
    <property type="entry name" value="MAJOR FACILITATOR SUPERFAMILY (MFS) PROFILE DOMAIN-CONTAINING PROTEIN"/>
    <property type="match status" value="1"/>
</dbReference>
<comment type="similarity">
    <text evidence="3">Belongs to the major facilitator superfamily. TCR/Tet family.</text>
</comment>
<dbReference type="AlphaFoldDB" id="A0A420DQ06"/>
<dbReference type="InterPro" id="IPR036259">
    <property type="entry name" value="MFS_trans_sf"/>
</dbReference>
<feature type="transmembrane region" description="Helical" evidence="8">
    <location>
        <begin position="12"/>
        <end position="33"/>
    </location>
</feature>
<feature type="transmembrane region" description="Helical" evidence="8">
    <location>
        <begin position="171"/>
        <end position="191"/>
    </location>
</feature>
<evidence type="ECO:0000256" key="4">
    <source>
        <dbReference type="ARBA" id="ARBA00022448"/>
    </source>
</evidence>
<keyword evidence="6 8" id="KW-1133">Transmembrane helix</keyword>
<feature type="domain" description="Major facilitator superfamily (MFS) profile" evidence="9">
    <location>
        <begin position="14"/>
        <end position="409"/>
    </location>
</feature>
<feature type="transmembrane region" description="Helical" evidence="8">
    <location>
        <begin position="380"/>
        <end position="403"/>
    </location>
</feature>
<comment type="caution">
    <text evidence="10">The sequence shown here is derived from an EMBL/GenBank/DDBJ whole genome shotgun (WGS) entry which is preliminary data.</text>
</comment>
<feature type="transmembrane region" description="Helical" evidence="8">
    <location>
        <begin position="225"/>
        <end position="247"/>
    </location>
</feature>
<dbReference type="SUPFAM" id="SSF103473">
    <property type="entry name" value="MFS general substrate transporter"/>
    <property type="match status" value="1"/>
</dbReference>